<dbReference type="EMBL" id="LAZR01057138">
    <property type="protein sequence ID" value="KKK72680.1"/>
    <property type="molecule type" value="Genomic_DNA"/>
</dbReference>
<comment type="caution">
    <text evidence="2">The sequence shown here is derived from an EMBL/GenBank/DDBJ whole genome shotgun (WGS) entry which is preliminary data.</text>
</comment>
<proteinExistence type="predicted"/>
<organism evidence="2">
    <name type="scientific">marine sediment metagenome</name>
    <dbReference type="NCBI Taxonomy" id="412755"/>
    <lineage>
        <taxon>unclassified sequences</taxon>
        <taxon>metagenomes</taxon>
        <taxon>ecological metagenomes</taxon>
    </lineage>
</organism>
<sequence>MWSVLAKGLGTALASFAVTVVVKLRHRISLLLRRKKRRDLDEIDAEFVTADEAYDRMRKQSKR</sequence>
<feature type="transmembrane region" description="Helical" evidence="1">
    <location>
        <begin position="6"/>
        <end position="24"/>
    </location>
</feature>
<gene>
    <name evidence="2" type="ORF">LCGC14_2901430</name>
</gene>
<keyword evidence="1" id="KW-0472">Membrane</keyword>
<protein>
    <submittedName>
        <fullName evidence="2">Uncharacterized protein</fullName>
    </submittedName>
</protein>
<keyword evidence="1" id="KW-1133">Transmembrane helix</keyword>
<evidence type="ECO:0000256" key="1">
    <source>
        <dbReference type="SAM" id="Phobius"/>
    </source>
</evidence>
<reference evidence="2" key="1">
    <citation type="journal article" date="2015" name="Nature">
        <title>Complex archaea that bridge the gap between prokaryotes and eukaryotes.</title>
        <authorList>
            <person name="Spang A."/>
            <person name="Saw J.H."/>
            <person name="Jorgensen S.L."/>
            <person name="Zaremba-Niedzwiedzka K."/>
            <person name="Martijn J."/>
            <person name="Lind A.E."/>
            <person name="van Eijk R."/>
            <person name="Schleper C."/>
            <person name="Guy L."/>
            <person name="Ettema T.J."/>
        </authorList>
    </citation>
    <scope>NUCLEOTIDE SEQUENCE</scope>
</reference>
<dbReference type="AlphaFoldDB" id="A0A0F8YG55"/>
<accession>A0A0F8YG55</accession>
<keyword evidence="1" id="KW-0812">Transmembrane</keyword>
<evidence type="ECO:0000313" key="2">
    <source>
        <dbReference type="EMBL" id="KKK72680.1"/>
    </source>
</evidence>
<name>A0A0F8YG55_9ZZZZ</name>